<dbReference type="PIRSF" id="PIRSF002583">
    <property type="entry name" value="Hsp90"/>
    <property type="match status" value="1"/>
</dbReference>
<dbReference type="Pfam" id="PF13589">
    <property type="entry name" value="HATPase_c_3"/>
    <property type="match status" value="1"/>
</dbReference>
<dbReference type="Pfam" id="PF00183">
    <property type="entry name" value="HSP90"/>
    <property type="match status" value="1"/>
</dbReference>
<comment type="caution">
    <text evidence="5">Lacks conserved residue(s) required for the propagation of feature annotation.</text>
</comment>
<dbReference type="InterPro" id="IPR020568">
    <property type="entry name" value="Ribosomal_Su5_D2-typ_SF"/>
</dbReference>
<protein>
    <recommendedName>
        <fullName evidence="5">Chaperone protein HtpG</fullName>
    </recommendedName>
    <alternativeName>
        <fullName evidence="5">Heat shock protein HtpG</fullName>
    </alternativeName>
    <alternativeName>
        <fullName evidence="5">High temperature protein G</fullName>
    </alternativeName>
</protein>
<comment type="subcellular location">
    <subcellularLocation>
        <location evidence="5">Cytoplasm</location>
    </subcellularLocation>
</comment>
<feature type="binding site" evidence="6">
    <location>
        <position position="75"/>
    </location>
    <ligand>
        <name>ATP</name>
        <dbReference type="ChEBI" id="CHEBI:30616"/>
    </ligand>
</feature>
<feature type="binding site" evidence="6">
    <location>
        <position position="30"/>
    </location>
    <ligand>
        <name>ATP</name>
        <dbReference type="ChEBI" id="CHEBI:30616"/>
    </ligand>
</feature>
<keyword evidence="3 5" id="KW-0067">ATP-binding</keyword>
<evidence type="ECO:0000256" key="5">
    <source>
        <dbReference type="HAMAP-Rule" id="MF_00505"/>
    </source>
</evidence>
<dbReference type="RefSeq" id="WP_156328514.1">
    <property type="nucleotide sequence ID" value="NZ_CACRSW010000003.1"/>
</dbReference>
<evidence type="ECO:0000256" key="3">
    <source>
        <dbReference type="ARBA" id="ARBA00022840"/>
    </source>
</evidence>
<feature type="binding site" evidence="6">
    <location>
        <begin position="115"/>
        <end position="120"/>
    </location>
    <ligand>
        <name>ATP</name>
        <dbReference type="ChEBI" id="CHEBI:30616"/>
    </ligand>
</feature>
<dbReference type="Gene3D" id="3.40.50.11260">
    <property type="match status" value="1"/>
</dbReference>
<reference evidence="7" key="1">
    <citation type="submission" date="2019-11" db="EMBL/GenBank/DDBJ databases">
        <authorList>
            <person name="Feng L."/>
        </authorList>
    </citation>
    <scope>NUCLEOTIDE SEQUENCE</scope>
    <source>
        <strain evidence="7">AvaginalisLFYP127</strain>
    </source>
</reference>
<evidence type="ECO:0000256" key="2">
    <source>
        <dbReference type="ARBA" id="ARBA00022741"/>
    </source>
</evidence>
<feature type="binding site" evidence="6">
    <location>
        <position position="34"/>
    </location>
    <ligand>
        <name>ATP</name>
        <dbReference type="ChEBI" id="CHEBI:30616"/>
    </ligand>
</feature>
<feature type="region of interest" description="C" evidence="5">
    <location>
        <begin position="542"/>
        <end position="614"/>
    </location>
</feature>
<dbReference type="SUPFAM" id="SSF55874">
    <property type="entry name" value="ATPase domain of HSP90 chaperone/DNA topoisomerase II/histidine kinase"/>
    <property type="match status" value="1"/>
</dbReference>
<comment type="function">
    <text evidence="5">Molecular chaperone. Has ATPase activity.</text>
</comment>
<feature type="binding site" evidence="6">
    <location>
        <position position="340"/>
    </location>
    <ligand>
        <name>ATP</name>
        <dbReference type="ChEBI" id="CHEBI:30616"/>
    </ligand>
</feature>
<dbReference type="EMBL" id="CACRSW010000003">
    <property type="protein sequence ID" value="VYS79720.1"/>
    <property type="molecule type" value="Genomic_DNA"/>
</dbReference>
<evidence type="ECO:0000256" key="1">
    <source>
        <dbReference type="ARBA" id="ARBA00008239"/>
    </source>
</evidence>
<feature type="binding site" evidence="6">
    <location>
        <position position="80"/>
    </location>
    <ligand>
        <name>ATP</name>
        <dbReference type="ChEBI" id="CHEBI:30616"/>
    </ligand>
</feature>
<dbReference type="HAMAP" id="MF_00505">
    <property type="entry name" value="HSP90"/>
    <property type="match status" value="1"/>
</dbReference>
<name>A0A6N2RJC5_9FIRM</name>
<dbReference type="InterPro" id="IPR037196">
    <property type="entry name" value="HSP90_C"/>
</dbReference>
<dbReference type="Gene3D" id="1.20.120.790">
    <property type="entry name" value="Heat shock protein 90, C-terminal domain"/>
    <property type="match status" value="1"/>
</dbReference>
<dbReference type="InterPro" id="IPR019805">
    <property type="entry name" value="Heat_shock_protein_90_CS"/>
</dbReference>
<keyword evidence="2 5" id="KW-0547">Nucleotide-binding</keyword>
<keyword evidence="5" id="KW-0963">Cytoplasm</keyword>
<feature type="binding site" evidence="6">
    <location>
        <position position="163"/>
    </location>
    <ligand>
        <name>ATP</name>
        <dbReference type="ChEBI" id="CHEBI:30616"/>
    </ligand>
</feature>
<dbReference type="CDD" id="cd16927">
    <property type="entry name" value="HATPase_Hsp90-like"/>
    <property type="match status" value="1"/>
</dbReference>
<dbReference type="InterPro" id="IPR020575">
    <property type="entry name" value="Hsp90_N"/>
</dbReference>
<dbReference type="Gene3D" id="3.30.230.80">
    <property type="match status" value="1"/>
</dbReference>
<keyword evidence="4 5" id="KW-0143">Chaperone</keyword>
<dbReference type="PANTHER" id="PTHR11528">
    <property type="entry name" value="HEAT SHOCK PROTEIN 90 FAMILY MEMBER"/>
    <property type="match status" value="1"/>
</dbReference>
<dbReference type="GO" id="GO:0016887">
    <property type="term" value="F:ATP hydrolysis activity"/>
    <property type="evidence" value="ECO:0007669"/>
    <property type="project" value="InterPro"/>
</dbReference>
<dbReference type="PROSITE" id="PS00298">
    <property type="entry name" value="HSP90"/>
    <property type="match status" value="1"/>
</dbReference>
<dbReference type="InterPro" id="IPR036890">
    <property type="entry name" value="HATPase_C_sf"/>
</dbReference>
<dbReference type="PRINTS" id="PR00775">
    <property type="entry name" value="HEATSHOCK90"/>
</dbReference>
<dbReference type="Gene3D" id="3.30.565.10">
    <property type="entry name" value="Histidine kinase-like ATPase, C-terminal domain"/>
    <property type="match status" value="1"/>
</dbReference>
<keyword evidence="5" id="KW-0346">Stress response</keyword>
<feature type="region of interest" description="A; substrate-binding" evidence="5">
    <location>
        <begin position="1"/>
        <end position="340"/>
    </location>
</feature>
<feature type="binding site" evidence="6">
    <location>
        <begin position="95"/>
        <end position="96"/>
    </location>
    <ligand>
        <name>ATP</name>
        <dbReference type="ChEBI" id="CHEBI:30616"/>
    </ligand>
</feature>
<gene>
    <name evidence="5 7" type="primary">htpG</name>
    <name evidence="7" type="ORF">AVLFYP127_01377</name>
</gene>
<dbReference type="AlphaFoldDB" id="A0A6N2RJC5"/>
<evidence type="ECO:0000256" key="4">
    <source>
        <dbReference type="ARBA" id="ARBA00023186"/>
    </source>
</evidence>
<sequence length="614" mass="72133">MKKEFKAEAKKVMDLMINSIYTNKDIFLRELISNGSDAIDKLYYKDLKSDKNVDKKDYYIEIIPNKEERSLTIRDTGIGMDEKDLEENLGTIAKSGTEIFKKEIESEDLNNLIGQFGVGFYSAFMVSKKIILNTKKDDQAYKWISENAESYEIEKSDKKENGTDITLFLKENTEDENYDIYLDQYKIKELVIKYSNYIRYPIKMEVTKSRKTDDSTDENPEYEDYKEVEVLNSEIPIWKKSKKDLTDEDYINFYKDQGFGFDDPLSWIHLNIEGTVEFRAIIYIPRKAPFDFYSKDYQKGLQLYSSGVKIKDRHEDLLEDEFSFAKGVVESDDISLNISRETLQETRELRFIAKQINNKIRSHLMDLMKDDREKYQIFFKEFGNNLKVAIYESFGGKKDRLEDLLLFNSYRKDKMISLNEYKEDLKSTDENILYTVGENLEKIKNSPALKSVDKDRDVLLLDEKLDEFLIKMLNSYKEIPFKSINQVDEDEEENEENKDLIEKIKEILPEEVVDVKISDNLSEDVISMIKQRGDVSIEMEKTLKSQVNAPDIKAEKVLEINKNSKAYELLEKDLKENSDEFKMIVNILFDQAKLIEGLEIDNPLEYAKNIWKLI</sequence>
<comment type="similarity">
    <text evidence="1 5">Belongs to the heat shock protein 90 family.</text>
</comment>
<organism evidence="7">
    <name type="scientific">Anaerococcus vaginalis</name>
    <dbReference type="NCBI Taxonomy" id="33037"/>
    <lineage>
        <taxon>Bacteria</taxon>
        <taxon>Bacillati</taxon>
        <taxon>Bacillota</taxon>
        <taxon>Tissierellia</taxon>
        <taxon>Tissierellales</taxon>
        <taxon>Peptoniphilaceae</taxon>
        <taxon>Anaerococcus</taxon>
    </lineage>
</organism>
<feature type="binding site" evidence="6">
    <location>
        <position position="88"/>
    </location>
    <ligand>
        <name>ATP</name>
        <dbReference type="ChEBI" id="CHEBI:30616"/>
    </ligand>
</feature>
<dbReference type="SUPFAM" id="SSF54211">
    <property type="entry name" value="Ribosomal protein S5 domain 2-like"/>
    <property type="match status" value="1"/>
</dbReference>
<dbReference type="GO" id="GO:0005737">
    <property type="term" value="C:cytoplasm"/>
    <property type="evidence" value="ECO:0007669"/>
    <property type="project" value="UniProtKB-SubCell"/>
</dbReference>
<feature type="binding site" evidence="6">
    <location>
        <position position="94"/>
    </location>
    <ligand>
        <name>ATP</name>
        <dbReference type="ChEBI" id="CHEBI:30616"/>
    </ligand>
</feature>
<comment type="subunit">
    <text evidence="5">Homodimer.</text>
</comment>
<dbReference type="GO" id="GO:0140662">
    <property type="term" value="F:ATP-dependent protein folding chaperone"/>
    <property type="evidence" value="ECO:0007669"/>
    <property type="project" value="InterPro"/>
</dbReference>
<dbReference type="InterPro" id="IPR001404">
    <property type="entry name" value="Hsp90_fam"/>
</dbReference>
<dbReference type="GO" id="GO:0005524">
    <property type="term" value="F:ATP binding"/>
    <property type="evidence" value="ECO:0007669"/>
    <property type="project" value="UniProtKB-UniRule"/>
</dbReference>
<accession>A0A6N2RJC5</accession>
<evidence type="ECO:0000313" key="7">
    <source>
        <dbReference type="EMBL" id="VYS79720.1"/>
    </source>
</evidence>
<dbReference type="GO" id="GO:0051082">
    <property type="term" value="F:unfolded protein binding"/>
    <property type="evidence" value="ECO:0007669"/>
    <property type="project" value="UniProtKB-UniRule"/>
</dbReference>
<dbReference type="SUPFAM" id="SSF110942">
    <property type="entry name" value="HSP90 C-terminal domain"/>
    <property type="match status" value="1"/>
</dbReference>
<dbReference type="NCBIfam" id="NF003555">
    <property type="entry name" value="PRK05218.1"/>
    <property type="match status" value="1"/>
</dbReference>
<evidence type="ECO:0000256" key="6">
    <source>
        <dbReference type="PIRSR" id="PIRSR002583-1"/>
    </source>
</evidence>
<proteinExistence type="inferred from homology"/>